<dbReference type="InterPro" id="IPR000620">
    <property type="entry name" value="EamA_dom"/>
</dbReference>
<evidence type="ECO:0000256" key="6">
    <source>
        <dbReference type="SAM" id="Phobius"/>
    </source>
</evidence>
<dbReference type="HOGENOM" id="CLU_381358_0_0_1"/>
<dbReference type="AlphaFoldDB" id="A0A061H5L6"/>
<feature type="compositionally biased region" description="Low complexity" evidence="5">
    <location>
        <begin position="33"/>
        <end position="45"/>
    </location>
</feature>
<dbReference type="SUPFAM" id="SSF103481">
    <property type="entry name" value="Multidrug resistance efflux transporter EmrE"/>
    <property type="match status" value="2"/>
</dbReference>
<feature type="transmembrane region" description="Helical" evidence="6">
    <location>
        <begin position="694"/>
        <end position="712"/>
    </location>
</feature>
<feature type="compositionally biased region" description="Basic and acidic residues" evidence="5">
    <location>
        <begin position="150"/>
        <end position="163"/>
    </location>
</feature>
<evidence type="ECO:0000256" key="4">
    <source>
        <dbReference type="ARBA" id="ARBA00023136"/>
    </source>
</evidence>
<feature type="compositionally biased region" description="Acidic residues" evidence="5">
    <location>
        <begin position="121"/>
        <end position="145"/>
    </location>
</feature>
<evidence type="ECO:0000313" key="8">
    <source>
        <dbReference type="EMBL" id="EPQ27913.1"/>
    </source>
</evidence>
<evidence type="ECO:0000259" key="7">
    <source>
        <dbReference type="Pfam" id="PF00892"/>
    </source>
</evidence>
<dbReference type="PANTHER" id="PTHR22911:SF6">
    <property type="entry name" value="SOLUTE CARRIER FAMILY 35 MEMBER G1"/>
    <property type="match status" value="1"/>
</dbReference>
<dbReference type="InterPro" id="IPR037185">
    <property type="entry name" value="EmrE-like"/>
</dbReference>
<feature type="transmembrane region" description="Helical" evidence="6">
    <location>
        <begin position="426"/>
        <end position="450"/>
    </location>
</feature>
<reference evidence="8 9" key="1">
    <citation type="journal article" date="2013" name="Plant Cell">
        <title>The transition from a phytopathogenic smut ancestor to an anamorphic biocontrol agent deciphered by comparative whole-genome analysis.</title>
        <authorList>
            <person name="Lefebvre F."/>
            <person name="Joly D.L."/>
            <person name="Labbe C."/>
            <person name="Teichmann B."/>
            <person name="Linning R."/>
            <person name="Belzile F."/>
            <person name="Bakkeren G."/>
            <person name="Belanger R.R."/>
        </authorList>
    </citation>
    <scope>NUCLEOTIDE SEQUENCE [LARGE SCALE GENOMIC DNA]</scope>
    <source>
        <strain evidence="8 9">PF-1</strain>
    </source>
</reference>
<evidence type="ECO:0000256" key="5">
    <source>
        <dbReference type="SAM" id="MobiDB-lite"/>
    </source>
</evidence>
<feature type="transmembrane region" description="Helical" evidence="6">
    <location>
        <begin position="640"/>
        <end position="659"/>
    </location>
</feature>
<keyword evidence="2 6" id="KW-0812">Transmembrane</keyword>
<keyword evidence="3 6" id="KW-1133">Transmembrane helix</keyword>
<feature type="transmembrane region" description="Helical" evidence="6">
    <location>
        <begin position="608"/>
        <end position="628"/>
    </location>
</feature>
<dbReference type="OrthoDB" id="306876at2759"/>
<feature type="transmembrane region" description="Helical" evidence="6">
    <location>
        <begin position="671"/>
        <end position="688"/>
    </location>
</feature>
<sequence>MDNNANATTGNRGQPHAAAHHNDDPQAPATVVAAAAANNNNNNNSNDRRRRSSARSHRPAVGSAAPSDRIQAAHFPAMTPLSCLDAANRTESLASSSSFTSSRFHARSRGGGSQHASSDAGEIEETTDDDEEGEDEYGSENDDELGSAAEEGHDESGRRTAPAYRDDHDDLAAWQRPVMHQRFPTKPAEDEARDEVGELGAFSYTRVPRLFPSQRDVAAAGSSSFAGSDVESQSMVDETRSIFSDVASIFHPNEYLVAQQHAQEVQAYENEVSERGSVFTAADADQDSQFGGVGGGVGDGDEVGQAYRSRRPSTSLLSIASAKPSMRSNYGAIGHGAPPPASMRQYGGASSISFAQPGYDRMDADASAITMREALVSHSTKPGTNLGLVLIAISQVCYSTMNLFVKLLEDREGQGARREHHSSQPALGALEIVGVECLIIWIGCVITMSLGRSEHILLGPPGTRLLLLARGMFGFGSTLALYISLQTLSLSDATVITFLSPLATGLLANLVLAEPFTAREKLAGFMSLCGVVLIARPSFLFGTPSGQETAPPYDGDMPEGEPGMGGGAEEGEGARLVGISVALLGVFLMAGAWVCLRHIGKRASTYHSIAYFALCSWVCSFLAMAALGQPMVMPDSIQSMLLLTSVGLFSLLAQVFQTLGLQRETAARAATMSYLQIIFALFWQLALFGTPLEWLSVVGSVLILANGAWVALAKSQEGGDDAVMAH</sequence>
<feature type="transmembrane region" description="Helical" evidence="6">
    <location>
        <begin position="576"/>
        <end position="596"/>
    </location>
</feature>
<dbReference type="RefSeq" id="XP_007880374.1">
    <property type="nucleotide sequence ID" value="XM_007882183.1"/>
</dbReference>
<dbReference type="EMBL" id="KE361637">
    <property type="protein sequence ID" value="EPQ27913.1"/>
    <property type="molecule type" value="Genomic_DNA"/>
</dbReference>
<feature type="transmembrane region" description="Helical" evidence="6">
    <location>
        <begin position="462"/>
        <end position="483"/>
    </location>
</feature>
<proteinExistence type="predicted"/>
<feature type="region of interest" description="Disordered" evidence="5">
    <location>
        <begin position="1"/>
        <end position="70"/>
    </location>
</feature>
<dbReference type="GO" id="GO:0016020">
    <property type="term" value="C:membrane"/>
    <property type="evidence" value="ECO:0007669"/>
    <property type="project" value="UniProtKB-SubCell"/>
</dbReference>
<feature type="compositionally biased region" description="Polar residues" evidence="5">
    <location>
        <begin position="1"/>
        <end position="12"/>
    </location>
</feature>
<evidence type="ECO:0000256" key="3">
    <source>
        <dbReference type="ARBA" id="ARBA00022989"/>
    </source>
</evidence>
<accession>A0A061H5L6</accession>
<feature type="domain" description="EamA" evidence="7">
    <location>
        <begin position="577"/>
        <end position="705"/>
    </location>
</feature>
<dbReference type="eggNOG" id="KOG4510">
    <property type="taxonomic scope" value="Eukaryota"/>
</dbReference>
<protein>
    <recommendedName>
        <fullName evidence="7">EamA domain-containing protein</fullName>
    </recommendedName>
</protein>
<feature type="region of interest" description="Disordered" evidence="5">
    <location>
        <begin position="93"/>
        <end position="163"/>
    </location>
</feature>
<dbReference type="KEGG" id="pfp:PFL1_04657"/>
<feature type="transmembrane region" description="Helical" evidence="6">
    <location>
        <begin position="386"/>
        <end position="405"/>
    </location>
</feature>
<feature type="transmembrane region" description="Helical" evidence="6">
    <location>
        <begin position="495"/>
        <end position="513"/>
    </location>
</feature>
<name>A0A061H5L6_9BASI</name>
<evidence type="ECO:0000256" key="1">
    <source>
        <dbReference type="ARBA" id="ARBA00004141"/>
    </source>
</evidence>
<evidence type="ECO:0000256" key="2">
    <source>
        <dbReference type="ARBA" id="ARBA00022692"/>
    </source>
</evidence>
<comment type="subcellular location">
    <subcellularLocation>
        <location evidence="1">Membrane</location>
        <topology evidence="1">Multi-pass membrane protein</topology>
    </subcellularLocation>
</comment>
<dbReference type="Proteomes" id="UP000053664">
    <property type="component" value="Unassembled WGS sequence"/>
</dbReference>
<keyword evidence="4 6" id="KW-0472">Membrane</keyword>
<feature type="compositionally biased region" description="Basic residues" evidence="5">
    <location>
        <begin position="48"/>
        <end position="58"/>
    </location>
</feature>
<dbReference type="GeneID" id="19318758"/>
<feature type="domain" description="EamA" evidence="7">
    <location>
        <begin position="426"/>
        <end position="535"/>
    </location>
</feature>
<dbReference type="PANTHER" id="PTHR22911">
    <property type="entry name" value="ACYL-MALONYL CONDENSING ENZYME-RELATED"/>
    <property type="match status" value="1"/>
</dbReference>
<dbReference type="Pfam" id="PF00892">
    <property type="entry name" value="EamA"/>
    <property type="match status" value="2"/>
</dbReference>
<organism evidence="8 9">
    <name type="scientific">Pseudozyma flocculosa PF-1</name>
    <dbReference type="NCBI Taxonomy" id="1277687"/>
    <lineage>
        <taxon>Eukaryota</taxon>
        <taxon>Fungi</taxon>
        <taxon>Dikarya</taxon>
        <taxon>Basidiomycota</taxon>
        <taxon>Ustilaginomycotina</taxon>
        <taxon>Ustilaginomycetes</taxon>
        <taxon>Ustilaginales</taxon>
        <taxon>Ustilaginaceae</taxon>
        <taxon>Pseudozyma</taxon>
    </lineage>
</organism>
<gene>
    <name evidence="8" type="ORF">PFL1_04657</name>
</gene>
<feature type="compositionally biased region" description="Low complexity" evidence="5">
    <location>
        <begin position="93"/>
        <end position="103"/>
    </location>
</feature>
<evidence type="ECO:0000313" key="9">
    <source>
        <dbReference type="Proteomes" id="UP000053664"/>
    </source>
</evidence>